<name>A0A2S0NDH3_9HYPH</name>
<dbReference type="RefSeq" id="WP_106749322.1">
    <property type="nucleotide sequence ID" value="NZ_CP027668.1"/>
</dbReference>
<organism evidence="3 4">
    <name type="scientific">Phreatobacter cathodiphilus</name>
    <dbReference type="NCBI Taxonomy" id="1868589"/>
    <lineage>
        <taxon>Bacteria</taxon>
        <taxon>Pseudomonadati</taxon>
        <taxon>Pseudomonadota</taxon>
        <taxon>Alphaproteobacteria</taxon>
        <taxon>Hyphomicrobiales</taxon>
        <taxon>Phreatobacteraceae</taxon>
        <taxon>Phreatobacter</taxon>
    </lineage>
</organism>
<evidence type="ECO:0000259" key="2">
    <source>
        <dbReference type="Pfam" id="PF13386"/>
    </source>
</evidence>
<keyword evidence="1" id="KW-0812">Transmembrane</keyword>
<proteinExistence type="predicted"/>
<feature type="transmembrane region" description="Helical" evidence="1">
    <location>
        <begin position="205"/>
        <end position="234"/>
    </location>
</feature>
<dbReference type="PANTHER" id="PTHR42208:SF1">
    <property type="entry name" value="HEAVY METAL TRANSPORTER"/>
    <property type="match status" value="1"/>
</dbReference>
<keyword evidence="4" id="KW-1185">Reference proteome</keyword>
<accession>A0A2S0NDH3</accession>
<reference evidence="3 4" key="1">
    <citation type="submission" date="2018-03" db="EMBL/GenBank/DDBJ databases">
        <title>Genome sequencing of Phreatobacter sp.</title>
        <authorList>
            <person name="Kim S.-J."/>
            <person name="Heo J."/>
            <person name="Kwon S.-W."/>
        </authorList>
    </citation>
    <scope>NUCLEOTIDE SEQUENCE [LARGE SCALE GENOMIC DNA]</scope>
    <source>
        <strain evidence="3 4">S-12</strain>
    </source>
</reference>
<evidence type="ECO:0000256" key="1">
    <source>
        <dbReference type="SAM" id="Phobius"/>
    </source>
</evidence>
<sequence>MSPSSLTFFAGVLMGLASSLHCAGMCGSIGSALMLTVHPTGDAAQRARTLLLTQFGRVLAYAAAGGILGTFGSGIAGAFDQTAAYRVLQWASAVTLGWIGLSTAGLIPSLVAFDRLAAPVGNTLMTLTARHPGIGVGGPVALGVVWGFMPCAMVYGALFTAMLAGSGFGGAGLMLGFGLGTIPAVMASAMGVATLKGLGRNPAAAMAVGLAITTFAVASVLIGPEGGILCLPALR</sequence>
<gene>
    <name evidence="3" type="ORF">C6569_13360</name>
</gene>
<keyword evidence="1" id="KW-0472">Membrane</keyword>
<protein>
    <submittedName>
        <fullName evidence="3">Sulfite exporter TauE/SafE family protein</fullName>
    </submittedName>
</protein>
<dbReference type="InterPro" id="IPR039447">
    <property type="entry name" value="UreH-like_TM_dom"/>
</dbReference>
<dbReference type="KEGG" id="phr:C6569_13360"/>
<keyword evidence="1" id="KW-1133">Transmembrane helix</keyword>
<feature type="transmembrane region" description="Helical" evidence="1">
    <location>
        <begin position="171"/>
        <end position="193"/>
    </location>
</feature>
<dbReference type="AlphaFoldDB" id="A0A2S0NDH3"/>
<dbReference type="PANTHER" id="PTHR42208">
    <property type="entry name" value="HEAVY METAL TRANSPORTER-RELATED"/>
    <property type="match status" value="1"/>
</dbReference>
<evidence type="ECO:0000313" key="3">
    <source>
        <dbReference type="EMBL" id="AVO45981.1"/>
    </source>
</evidence>
<feature type="transmembrane region" description="Helical" evidence="1">
    <location>
        <begin position="91"/>
        <end position="113"/>
    </location>
</feature>
<evidence type="ECO:0000313" key="4">
    <source>
        <dbReference type="Proteomes" id="UP000237889"/>
    </source>
</evidence>
<feature type="domain" description="Urease accessory protein UreH-like transmembrane" evidence="2">
    <location>
        <begin position="12"/>
        <end position="213"/>
    </location>
</feature>
<feature type="transmembrane region" description="Helical" evidence="1">
    <location>
        <begin position="133"/>
        <end position="159"/>
    </location>
</feature>
<dbReference type="Proteomes" id="UP000237889">
    <property type="component" value="Chromosome"/>
</dbReference>
<feature type="transmembrane region" description="Helical" evidence="1">
    <location>
        <begin position="58"/>
        <end position="79"/>
    </location>
</feature>
<dbReference type="Pfam" id="PF13386">
    <property type="entry name" value="DsbD_2"/>
    <property type="match status" value="1"/>
</dbReference>
<dbReference type="OrthoDB" id="5574095at2"/>
<dbReference type="EMBL" id="CP027668">
    <property type="protein sequence ID" value="AVO45981.1"/>
    <property type="molecule type" value="Genomic_DNA"/>
</dbReference>